<organism evidence="8 9">
    <name type="scientific">Gallaecimonas pentaromativorans</name>
    <dbReference type="NCBI Taxonomy" id="584787"/>
    <lineage>
        <taxon>Bacteria</taxon>
        <taxon>Pseudomonadati</taxon>
        <taxon>Pseudomonadota</taxon>
        <taxon>Gammaproteobacteria</taxon>
        <taxon>Enterobacterales</taxon>
        <taxon>Gallaecimonadaceae</taxon>
        <taxon>Gallaecimonas</taxon>
    </lineage>
</organism>
<protein>
    <recommendedName>
        <fullName evidence="6">3'(2'),5'-bisphosphate nucleotidase CysQ</fullName>
        <ecNumber evidence="6">3.1.3.7</ecNumber>
    </recommendedName>
    <alternativeName>
        <fullName evidence="6">3'(2'),5-bisphosphonucleoside 3'(2')-phosphohydrolase</fullName>
    </alternativeName>
    <alternativeName>
        <fullName evidence="6">3'-phosphoadenosine 5'-phosphate phosphatase</fullName>
        <shortName evidence="6">PAP phosphatase</shortName>
    </alternativeName>
</protein>
<feature type="binding site" evidence="7">
    <location>
        <position position="78"/>
    </location>
    <ligand>
        <name>Mg(2+)</name>
        <dbReference type="ChEBI" id="CHEBI:18420"/>
        <label>1</label>
        <note>catalytic</note>
    </ligand>
</feature>
<keyword evidence="6 7" id="KW-0460">Magnesium</keyword>
<dbReference type="Gene3D" id="3.40.190.80">
    <property type="match status" value="1"/>
</dbReference>
<accession>A0A3N1PR90</accession>
<dbReference type="GO" id="GO:0005886">
    <property type="term" value="C:plasma membrane"/>
    <property type="evidence" value="ECO:0007669"/>
    <property type="project" value="UniProtKB-SubCell"/>
</dbReference>
<dbReference type="AlphaFoldDB" id="A0A3N1PR90"/>
<dbReference type="CDD" id="cd01638">
    <property type="entry name" value="CysQ"/>
    <property type="match status" value="1"/>
</dbReference>
<evidence type="ECO:0000313" key="9">
    <source>
        <dbReference type="Proteomes" id="UP000268033"/>
    </source>
</evidence>
<comment type="similarity">
    <text evidence="1 6">Belongs to the inositol monophosphatase superfamily. CysQ family.</text>
</comment>
<keyword evidence="2 6" id="KW-1003">Cell membrane</keyword>
<keyword evidence="3 6" id="KW-0997">Cell inner membrane</keyword>
<comment type="subcellular location">
    <subcellularLocation>
        <location evidence="6">Cell inner membrane</location>
        <topology evidence="6">Peripheral membrane protein</topology>
        <orientation evidence="6">Cytoplasmic side</orientation>
    </subcellularLocation>
</comment>
<dbReference type="FunFam" id="3.40.190.80:FF:000005">
    <property type="entry name" value="3'(2'),5'-bisphosphate nucleotidase CysQ"/>
    <property type="match status" value="1"/>
</dbReference>
<feature type="binding site" evidence="7">
    <location>
        <position position="81"/>
    </location>
    <ligand>
        <name>Mg(2+)</name>
        <dbReference type="ChEBI" id="CHEBI:18420"/>
        <label>1</label>
        <note>catalytic</note>
    </ligand>
</feature>
<feature type="binding site" evidence="6">
    <location>
        <position position="78"/>
    </location>
    <ligand>
        <name>Mg(2+)</name>
        <dbReference type="ChEBI" id="CHEBI:18420"/>
        <label>2</label>
    </ligand>
</feature>
<dbReference type="Proteomes" id="UP000268033">
    <property type="component" value="Unassembled WGS sequence"/>
</dbReference>
<dbReference type="GO" id="GO:0008441">
    <property type="term" value="F:3'(2'),5'-bisphosphate nucleotidase activity"/>
    <property type="evidence" value="ECO:0007669"/>
    <property type="project" value="UniProtKB-UniRule"/>
</dbReference>
<name>A0A3N1PR90_9GAMM</name>
<dbReference type="GO" id="GO:0000287">
    <property type="term" value="F:magnesium ion binding"/>
    <property type="evidence" value="ECO:0007669"/>
    <property type="project" value="UniProtKB-UniRule"/>
</dbReference>
<evidence type="ECO:0000256" key="5">
    <source>
        <dbReference type="ARBA" id="ARBA00023136"/>
    </source>
</evidence>
<keyword evidence="9" id="KW-1185">Reference proteome</keyword>
<dbReference type="NCBIfam" id="TIGR01331">
    <property type="entry name" value="bisphos_cysQ"/>
    <property type="match status" value="1"/>
</dbReference>
<comment type="catalytic activity">
    <reaction evidence="6">
        <text>adenosine 3',5'-bisphosphate + H2O = AMP + phosphate</text>
        <dbReference type="Rhea" id="RHEA:10040"/>
        <dbReference type="ChEBI" id="CHEBI:15377"/>
        <dbReference type="ChEBI" id="CHEBI:43474"/>
        <dbReference type="ChEBI" id="CHEBI:58343"/>
        <dbReference type="ChEBI" id="CHEBI:456215"/>
        <dbReference type="EC" id="3.1.3.7"/>
    </reaction>
</comment>
<dbReference type="EC" id="3.1.3.7" evidence="6"/>
<comment type="function">
    <text evidence="6">Converts adenosine-3',5'-bisphosphate (PAP) to AMP.</text>
</comment>
<evidence type="ECO:0000256" key="3">
    <source>
        <dbReference type="ARBA" id="ARBA00022519"/>
    </source>
</evidence>
<feature type="binding site" evidence="6">
    <location>
        <begin position="80"/>
        <end position="83"/>
    </location>
    <ligand>
        <name>substrate</name>
    </ligand>
</feature>
<dbReference type="InterPro" id="IPR006240">
    <property type="entry name" value="CysQ"/>
</dbReference>
<feature type="binding site" evidence="7">
    <location>
        <position position="58"/>
    </location>
    <ligand>
        <name>Mg(2+)</name>
        <dbReference type="ChEBI" id="CHEBI:18420"/>
        <label>1</label>
        <note>catalytic</note>
    </ligand>
</feature>
<evidence type="ECO:0000256" key="4">
    <source>
        <dbReference type="ARBA" id="ARBA00022801"/>
    </source>
</evidence>
<dbReference type="PANTHER" id="PTHR43028">
    <property type="entry name" value="3'(2'),5'-BISPHOSPHATE NUCLEOTIDASE 1"/>
    <property type="match status" value="1"/>
</dbReference>
<dbReference type="InterPro" id="IPR020550">
    <property type="entry name" value="Inositol_monophosphatase_CS"/>
</dbReference>
<dbReference type="Gene3D" id="3.30.540.10">
    <property type="entry name" value="Fructose-1,6-Bisphosphatase, subunit A, domain 1"/>
    <property type="match status" value="1"/>
</dbReference>
<evidence type="ECO:0000256" key="1">
    <source>
        <dbReference type="ARBA" id="ARBA00005289"/>
    </source>
</evidence>
<feature type="binding site" evidence="6">
    <location>
        <position position="78"/>
    </location>
    <ligand>
        <name>Mg(2+)</name>
        <dbReference type="ChEBI" id="CHEBI:18420"/>
        <label>1</label>
    </ligand>
</feature>
<evidence type="ECO:0000256" key="7">
    <source>
        <dbReference type="PIRSR" id="PIRSR600760-2"/>
    </source>
</evidence>
<dbReference type="InterPro" id="IPR000760">
    <property type="entry name" value="Inositol_monophosphatase-like"/>
</dbReference>
<keyword evidence="5 6" id="KW-0472">Membrane</keyword>
<dbReference type="GO" id="GO:0050427">
    <property type="term" value="P:3'-phosphoadenosine 5'-phosphosulfate metabolic process"/>
    <property type="evidence" value="ECO:0007669"/>
    <property type="project" value="TreeGrafter"/>
</dbReference>
<proteinExistence type="inferred from homology"/>
<evidence type="ECO:0000256" key="6">
    <source>
        <dbReference type="HAMAP-Rule" id="MF_02095"/>
    </source>
</evidence>
<dbReference type="HAMAP" id="MF_02095">
    <property type="entry name" value="CysQ"/>
    <property type="match status" value="1"/>
</dbReference>
<dbReference type="GO" id="GO:0000103">
    <property type="term" value="P:sulfate assimilation"/>
    <property type="evidence" value="ECO:0007669"/>
    <property type="project" value="TreeGrafter"/>
</dbReference>
<feature type="binding site" evidence="7">
    <location>
        <position position="80"/>
    </location>
    <ligand>
        <name>Mg(2+)</name>
        <dbReference type="ChEBI" id="CHEBI:18420"/>
        <label>1</label>
        <note>catalytic</note>
    </ligand>
</feature>
<dbReference type="EMBL" id="RJUL01000001">
    <property type="protein sequence ID" value="ROQ30518.1"/>
    <property type="molecule type" value="Genomic_DNA"/>
</dbReference>
<dbReference type="Pfam" id="PF00459">
    <property type="entry name" value="Inositol_P"/>
    <property type="match status" value="1"/>
</dbReference>
<dbReference type="GO" id="GO:0046854">
    <property type="term" value="P:phosphatidylinositol phosphate biosynthetic process"/>
    <property type="evidence" value="ECO:0007669"/>
    <property type="project" value="InterPro"/>
</dbReference>
<dbReference type="PANTHER" id="PTHR43028:SF5">
    <property type="entry name" value="3'(2'),5'-BISPHOSPHATE NUCLEOTIDASE 1"/>
    <property type="match status" value="1"/>
</dbReference>
<evidence type="ECO:0000313" key="8">
    <source>
        <dbReference type="EMBL" id="ROQ30518.1"/>
    </source>
</evidence>
<reference evidence="8 9" key="1">
    <citation type="submission" date="2018-11" db="EMBL/GenBank/DDBJ databases">
        <title>Genomic Encyclopedia of Type Strains, Phase IV (KMG-IV): sequencing the most valuable type-strain genomes for metagenomic binning, comparative biology and taxonomic classification.</title>
        <authorList>
            <person name="Goeker M."/>
        </authorList>
    </citation>
    <scope>NUCLEOTIDE SEQUENCE [LARGE SCALE GENOMIC DNA]</scope>
    <source>
        <strain evidence="8 9">DSM 21945</strain>
    </source>
</reference>
<dbReference type="PROSITE" id="PS00630">
    <property type="entry name" value="IMP_2"/>
    <property type="match status" value="1"/>
</dbReference>
<sequence length="250" mass="26451">MQALIDAVKAAGLKALSFQGKVGAEDKADGSPVTLADKAANDILMLALSETGYPVLSEEGAHTPWEARQHWQKFWLVDPLDGTKEFLAGRPDFTVNLALIDGGEPVLGLVYVPATDHLYVGEKGKGAYLEVAGERRAISVNPDGTPPVVVASRSHPAPELAGWLAKLGEHELLSRGSSLKFCAIADGSAQLYPRFNPTMMWDTAAAQAVLEAAGGLVLTLAGEPLGYRRENLRNGGFIATAAARLLPEPS</sequence>
<keyword evidence="6 7" id="KW-0479">Metal-binding</keyword>
<keyword evidence="4 6" id="KW-0378">Hydrolase</keyword>
<feature type="binding site" evidence="6">
    <location>
        <position position="81"/>
    </location>
    <ligand>
        <name>Mg(2+)</name>
        <dbReference type="ChEBI" id="CHEBI:18420"/>
        <label>2</label>
    </ligand>
</feature>
<feature type="binding site" evidence="6">
    <location>
        <position position="58"/>
    </location>
    <ligand>
        <name>Mg(2+)</name>
        <dbReference type="ChEBI" id="CHEBI:18420"/>
        <label>1</label>
    </ligand>
</feature>
<feature type="binding site" evidence="6">
    <location>
        <position position="202"/>
    </location>
    <ligand>
        <name>substrate</name>
    </ligand>
</feature>
<dbReference type="STRING" id="584787.GCA_001247655_01798"/>
<comment type="cofactor">
    <cofactor evidence="6 7">
        <name>Mg(2+)</name>
        <dbReference type="ChEBI" id="CHEBI:18420"/>
    </cofactor>
</comment>
<evidence type="ECO:0000256" key="2">
    <source>
        <dbReference type="ARBA" id="ARBA00022475"/>
    </source>
</evidence>
<dbReference type="PRINTS" id="PR00377">
    <property type="entry name" value="IMPHPHTASES"/>
</dbReference>
<dbReference type="InterPro" id="IPR050725">
    <property type="entry name" value="CysQ/Inositol_MonoPase"/>
</dbReference>
<feature type="binding site" evidence="7">
    <location>
        <position position="202"/>
    </location>
    <ligand>
        <name>Mg(2+)</name>
        <dbReference type="ChEBI" id="CHEBI:18420"/>
        <label>1</label>
        <note>catalytic</note>
    </ligand>
</feature>
<comment type="caution">
    <text evidence="8">The sequence shown here is derived from an EMBL/GenBank/DDBJ whole genome shotgun (WGS) entry which is preliminary data.</text>
</comment>
<feature type="binding site" evidence="6">
    <location>
        <position position="202"/>
    </location>
    <ligand>
        <name>Mg(2+)</name>
        <dbReference type="ChEBI" id="CHEBI:18420"/>
        <label>2</label>
    </ligand>
</feature>
<feature type="binding site" evidence="6">
    <location>
        <position position="80"/>
    </location>
    <ligand>
        <name>Mg(2+)</name>
        <dbReference type="ChEBI" id="CHEBI:18420"/>
        <label>1</label>
    </ligand>
</feature>
<dbReference type="SUPFAM" id="SSF56655">
    <property type="entry name" value="Carbohydrate phosphatase"/>
    <property type="match status" value="1"/>
</dbReference>
<gene>
    <name evidence="6" type="primary">cysQ</name>
    <name evidence="8" type="ORF">EDC28_101204</name>
</gene>
<feature type="binding site" evidence="6">
    <location>
        <position position="58"/>
    </location>
    <ligand>
        <name>substrate</name>
    </ligand>
</feature>